<dbReference type="AlphaFoldDB" id="A7RYA9"/>
<dbReference type="PhylomeDB" id="A7RYA9"/>
<dbReference type="HOGENOM" id="CLU_027691_0_1_1"/>
<dbReference type="OMA" id="FQPLYKD"/>
<dbReference type="STRING" id="45351.A7RYA9"/>
<feature type="domain" description="Aladin seven-bladed propeller" evidence="1">
    <location>
        <begin position="141"/>
        <end position="447"/>
    </location>
</feature>
<dbReference type="KEGG" id="nve:5515555"/>
<dbReference type="InterPro" id="IPR001680">
    <property type="entry name" value="WD40_rpt"/>
</dbReference>
<dbReference type="SUPFAM" id="SSF50978">
    <property type="entry name" value="WD40 repeat-like"/>
    <property type="match status" value="1"/>
</dbReference>
<dbReference type="InParanoid" id="A7RYA9"/>
<protein>
    <recommendedName>
        <fullName evidence="1">Aladin seven-bladed propeller domain-containing protein</fullName>
    </recommendedName>
</protein>
<reference evidence="2 3" key="1">
    <citation type="journal article" date="2007" name="Science">
        <title>Sea anemone genome reveals ancestral eumetazoan gene repertoire and genomic organization.</title>
        <authorList>
            <person name="Putnam N.H."/>
            <person name="Srivastava M."/>
            <person name="Hellsten U."/>
            <person name="Dirks B."/>
            <person name="Chapman J."/>
            <person name="Salamov A."/>
            <person name="Terry A."/>
            <person name="Shapiro H."/>
            <person name="Lindquist E."/>
            <person name="Kapitonov V.V."/>
            <person name="Jurka J."/>
            <person name="Genikhovich G."/>
            <person name="Grigoriev I.V."/>
            <person name="Lucas S.M."/>
            <person name="Steele R.E."/>
            <person name="Finnerty J.R."/>
            <person name="Technau U."/>
            <person name="Martindale M.Q."/>
            <person name="Rokhsar D.S."/>
        </authorList>
    </citation>
    <scope>NUCLEOTIDE SEQUENCE [LARGE SCALE GENOMIC DNA]</scope>
    <source>
        <strain evidence="3">CH2 X CH6</strain>
    </source>
</reference>
<dbReference type="Gene3D" id="2.130.10.10">
    <property type="entry name" value="YVTN repeat-like/Quinoprotein amine dehydrogenase"/>
    <property type="match status" value="2"/>
</dbReference>
<dbReference type="InterPro" id="IPR045139">
    <property type="entry name" value="Aladin"/>
</dbReference>
<dbReference type="GO" id="GO:0006913">
    <property type="term" value="P:nucleocytoplasmic transport"/>
    <property type="evidence" value="ECO:0000318"/>
    <property type="project" value="GO_Central"/>
</dbReference>
<evidence type="ECO:0000313" key="2">
    <source>
        <dbReference type="EMBL" id="EDO43604.1"/>
    </source>
</evidence>
<sequence>MSLLSVFSPPPGPDTVTVFEKNTNYVCEDYSRKEPMRQCVIQGVDYPQITLEKEGVKAARSLAKSGDEWDPFVSPIEDSSLWQRLFQTLSSKGLSGCLQEIQRDKEKVPAWLMSIGDGVVSMSTWFASLYGKVFPHLNLSREEMITAFSPPSHWLSSQIRAIAWHPHASKFALAWQDDVIKVHTLKSAVVPVLKHRQQRGIVCVAWRPLSASVLAVGCDTGVLVWTVDPTSPVTRLGSNVVQHLSYRGHSPVTTIAWSHDGQFLVSGSPLSSSLLLWDTTIETATPLYRAGGGISLTCWAPDESKLLVASPLSMFRIWETKTWTCEKWSNLSGRCKSACWSPDGSILVFAVAEEPALYYLKFNILLDDDGIESATSEAQVAVKCANLERHSWDLPTGTITVGGLVHTMAWDPTGERLAVIFEDDGQRAQPMVVMFKTRLKPTFEVLP</sequence>
<dbReference type="PANTHER" id="PTHR14494">
    <property type="entry name" value="ALADIN/ADRACALIN/AAAS"/>
    <property type="match status" value="1"/>
</dbReference>
<dbReference type="InterPro" id="IPR036322">
    <property type="entry name" value="WD40_repeat_dom_sf"/>
</dbReference>
<proteinExistence type="predicted"/>
<dbReference type="InterPro" id="IPR057403">
    <property type="entry name" value="Beta-prop_Aladin"/>
</dbReference>
<evidence type="ECO:0000259" key="1">
    <source>
        <dbReference type="Pfam" id="PF25460"/>
    </source>
</evidence>
<gene>
    <name evidence="2" type="ORF">NEMVEDRAFT_v1g183365</name>
</gene>
<dbReference type="Pfam" id="PF25460">
    <property type="entry name" value="Beta-prop_Aladin"/>
    <property type="match status" value="1"/>
</dbReference>
<dbReference type="GO" id="GO:0005643">
    <property type="term" value="C:nuclear pore"/>
    <property type="evidence" value="ECO:0000318"/>
    <property type="project" value="GO_Central"/>
</dbReference>
<feature type="non-terminal residue" evidence="2">
    <location>
        <position position="447"/>
    </location>
</feature>
<organism evidence="2 3">
    <name type="scientific">Nematostella vectensis</name>
    <name type="common">Starlet sea anemone</name>
    <dbReference type="NCBI Taxonomy" id="45351"/>
    <lineage>
        <taxon>Eukaryota</taxon>
        <taxon>Metazoa</taxon>
        <taxon>Cnidaria</taxon>
        <taxon>Anthozoa</taxon>
        <taxon>Hexacorallia</taxon>
        <taxon>Actiniaria</taxon>
        <taxon>Edwardsiidae</taxon>
        <taxon>Nematostella</taxon>
    </lineage>
</organism>
<evidence type="ECO:0000313" key="3">
    <source>
        <dbReference type="Proteomes" id="UP000001593"/>
    </source>
</evidence>
<accession>A7RYA9</accession>
<keyword evidence="3" id="KW-1185">Reference proteome</keyword>
<name>A7RYA9_NEMVE</name>
<dbReference type="EMBL" id="DS469552">
    <property type="protein sequence ID" value="EDO43604.1"/>
    <property type="molecule type" value="Genomic_DNA"/>
</dbReference>
<dbReference type="SMART" id="SM00320">
    <property type="entry name" value="WD40"/>
    <property type="match status" value="4"/>
</dbReference>
<dbReference type="eggNOG" id="KOG2139">
    <property type="taxonomic scope" value="Eukaryota"/>
</dbReference>
<dbReference type="PANTHER" id="PTHR14494:SF0">
    <property type="entry name" value="ALADIN"/>
    <property type="match status" value="1"/>
</dbReference>
<dbReference type="InterPro" id="IPR015943">
    <property type="entry name" value="WD40/YVTN_repeat-like_dom_sf"/>
</dbReference>
<dbReference type="Proteomes" id="UP000001593">
    <property type="component" value="Unassembled WGS sequence"/>
</dbReference>